<dbReference type="Proteomes" id="UP000028058">
    <property type="component" value="Unassembled WGS sequence"/>
</dbReference>
<feature type="domain" description="DUF6884" evidence="2">
    <location>
        <begin position="319"/>
        <end position="445"/>
    </location>
</feature>
<feature type="region of interest" description="Disordered" evidence="1">
    <location>
        <begin position="283"/>
        <end position="314"/>
    </location>
</feature>
<evidence type="ECO:0000313" key="4">
    <source>
        <dbReference type="Proteomes" id="UP000028058"/>
    </source>
</evidence>
<comment type="caution">
    <text evidence="3">The sequence shown here is derived from an EMBL/GenBank/DDBJ whole genome shotgun (WGS) entry which is preliminary data.</text>
</comment>
<dbReference type="InterPro" id="IPR049251">
    <property type="entry name" value="DUF6884"/>
</dbReference>
<organism evidence="3 4">
    <name type="scientific">Streptomyces xinghaiensis</name>
    <dbReference type="NCBI Taxonomy" id="1038928"/>
    <lineage>
        <taxon>Bacteria</taxon>
        <taxon>Bacillati</taxon>
        <taxon>Actinomycetota</taxon>
        <taxon>Actinomycetes</taxon>
        <taxon>Kitasatosporales</taxon>
        <taxon>Streptomycetaceae</taxon>
        <taxon>Streptomyces</taxon>
    </lineage>
</organism>
<name>A0A3R7HZX4_9ACTN</name>
<evidence type="ECO:0000256" key="1">
    <source>
        <dbReference type="SAM" id="MobiDB-lite"/>
    </source>
</evidence>
<sequence>MAITAQRIVAGPGIVRPGMHIEYLPGFRPGPRARHCHGGTILSIGSKTVRWLPYGWHRPLRTPHTAMRIDVGSHLDRAAIRQSVHAGRFTTATPQWCVWSLAQHLDYAAAHNAPNSRNRPCDEVGNALPDEERPLLAPGVVKPGWHIEYLPSFRPGPHTRHAFGGVIVSVGPKAVTWRPHGSDMDVCTPLSHMRISAEHIPTGTVLSNALTGRQRQEWYAWSLAQHLAHTAEESSPQGKHTNADRHGTPTTAGARAAHDVRPAANKQLSLFPAEEVIEPFPRPAARRPRSQQAAVGAPSSSLTATPGTPPARRPLAEPIVVVPCAASKLNVAAEAGKLYTGSYHKACRAAAEALTAAGGTVLVLSARYGFLLLDQVIEPYELRMGDPGSITAEQLRIQARALGVEGAKNVTVLAGAAYTAAARSVWSAATAPLTGLGIGRQLQTLVRLRTKAAVSST</sequence>
<dbReference type="OrthoDB" id="4729827at2"/>
<accession>A0A3R7HZX4</accession>
<dbReference type="Pfam" id="PF21818">
    <property type="entry name" value="DUF6884"/>
    <property type="match status" value="1"/>
</dbReference>
<gene>
    <name evidence="3" type="ORF">SFRA_030475</name>
</gene>
<keyword evidence="4" id="KW-1185">Reference proteome</keyword>
<dbReference type="AlphaFoldDB" id="A0A3R7HZX4"/>
<evidence type="ECO:0000313" key="3">
    <source>
        <dbReference type="EMBL" id="RKM90958.1"/>
    </source>
</evidence>
<proteinExistence type="predicted"/>
<dbReference type="EMBL" id="JNAD02000020">
    <property type="protein sequence ID" value="RKM90958.1"/>
    <property type="molecule type" value="Genomic_DNA"/>
</dbReference>
<evidence type="ECO:0000259" key="2">
    <source>
        <dbReference type="Pfam" id="PF21818"/>
    </source>
</evidence>
<protein>
    <recommendedName>
        <fullName evidence="2">DUF6884 domain-containing protein</fullName>
    </recommendedName>
</protein>
<dbReference type="RefSeq" id="WP_050364362.1">
    <property type="nucleotide sequence ID" value="NZ_JNAD02000020.1"/>
</dbReference>
<feature type="region of interest" description="Disordered" evidence="1">
    <location>
        <begin position="229"/>
        <end position="258"/>
    </location>
</feature>
<reference evidence="3 4" key="1">
    <citation type="journal article" date="2014" name="Genome Announc.">
        <title>Draft Genome Sequence of Streptomyces fradiae ATCC 19609, a Strain Highly Sensitive to Antibiotics.</title>
        <authorList>
            <person name="Bekker O.B."/>
            <person name="Klimina K.M."/>
            <person name="Vatlin A.A."/>
            <person name="Zakharevich N.V."/>
            <person name="Kasianov A.S."/>
            <person name="Danilenko V.N."/>
        </authorList>
    </citation>
    <scope>NUCLEOTIDE SEQUENCE [LARGE SCALE GENOMIC DNA]</scope>
    <source>
        <strain evidence="3 4">ATCC 19609</strain>
    </source>
</reference>